<evidence type="ECO:0000313" key="2">
    <source>
        <dbReference type="Proteomes" id="UP000499080"/>
    </source>
</evidence>
<sequence length="81" mass="9277">MLTNLHVLDLPESEKHDFGIMSVCEHDNSKTIRATRMEFGNPSIDQYLSFQKDSFSNSPTNRRLEEAVVVDCPKMIKFKAS</sequence>
<reference evidence="1 2" key="1">
    <citation type="journal article" date="2019" name="Sci. Rep.">
        <title>Orb-weaving spider Araneus ventricosus genome elucidates the spidroin gene catalogue.</title>
        <authorList>
            <person name="Kono N."/>
            <person name="Nakamura H."/>
            <person name="Ohtoshi R."/>
            <person name="Moran D.A.P."/>
            <person name="Shinohara A."/>
            <person name="Yoshida Y."/>
            <person name="Fujiwara M."/>
            <person name="Mori M."/>
            <person name="Tomita M."/>
            <person name="Arakawa K."/>
        </authorList>
    </citation>
    <scope>NUCLEOTIDE SEQUENCE [LARGE SCALE GENOMIC DNA]</scope>
</reference>
<protein>
    <submittedName>
        <fullName evidence="1">Uncharacterized protein</fullName>
    </submittedName>
</protein>
<evidence type="ECO:0000313" key="1">
    <source>
        <dbReference type="EMBL" id="GBO14097.1"/>
    </source>
</evidence>
<organism evidence="1 2">
    <name type="scientific">Araneus ventricosus</name>
    <name type="common">Orbweaver spider</name>
    <name type="synonym">Epeira ventricosa</name>
    <dbReference type="NCBI Taxonomy" id="182803"/>
    <lineage>
        <taxon>Eukaryota</taxon>
        <taxon>Metazoa</taxon>
        <taxon>Ecdysozoa</taxon>
        <taxon>Arthropoda</taxon>
        <taxon>Chelicerata</taxon>
        <taxon>Arachnida</taxon>
        <taxon>Araneae</taxon>
        <taxon>Araneomorphae</taxon>
        <taxon>Entelegynae</taxon>
        <taxon>Araneoidea</taxon>
        <taxon>Araneidae</taxon>
        <taxon>Araneus</taxon>
    </lineage>
</organism>
<proteinExistence type="predicted"/>
<keyword evidence="2" id="KW-1185">Reference proteome</keyword>
<comment type="caution">
    <text evidence="1">The sequence shown here is derived from an EMBL/GenBank/DDBJ whole genome shotgun (WGS) entry which is preliminary data.</text>
</comment>
<name>A0A4Y2URC1_ARAVE</name>
<dbReference type="EMBL" id="BGPR01038273">
    <property type="protein sequence ID" value="GBO14097.1"/>
    <property type="molecule type" value="Genomic_DNA"/>
</dbReference>
<gene>
    <name evidence="1" type="ORF">AVEN_251313_1</name>
</gene>
<dbReference type="AlphaFoldDB" id="A0A4Y2URC1"/>
<dbReference type="OrthoDB" id="1046782at2759"/>
<accession>A0A4Y2URC1</accession>
<dbReference type="Proteomes" id="UP000499080">
    <property type="component" value="Unassembled WGS sequence"/>
</dbReference>